<dbReference type="InterPro" id="IPR011008">
    <property type="entry name" value="Dimeric_a/b-barrel"/>
</dbReference>
<accession>A0A8S1IP88</accession>
<name>A0A8S1IP88_9CHLO</name>
<comment type="caution">
    <text evidence="2">The sequence shown here is derived from an EMBL/GenBank/DDBJ whole genome shotgun (WGS) entry which is preliminary data.</text>
</comment>
<dbReference type="Proteomes" id="UP000708148">
    <property type="component" value="Unassembled WGS sequence"/>
</dbReference>
<evidence type="ECO:0000313" key="3">
    <source>
        <dbReference type="Proteomes" id="UP000708148"/>
    </source>
</evidence>
<proteinExistence type="predicted"/>
<reference evidence="2" key="1">
    <citation type="submission" date="2020-12" db="EMBL/GenBank/DDBJ databases">
        <authorList>
            <person name="Iha C."/>
        </authorList>
    </citation>
    <scope>NUCLEOTIDE SEQUENCE</scope>
</reference>
<dbReference type="PANTHER" id="PTHR33606">
    <property type="entry name" value="PROTEIN YCII"/>
    <property type="match status" value="1"/>
</dbReference>
<dbReference type="InterPro" id="IPR051807">
    <property type="entry name" value="Sec-metab_biosynth-assoc"/>
</dbReference>
<sequence>MSARLSTASCAVGRVWRPRLAPVAGRRCGLRCAAMAGSNPKYYLLHYTYVPDILERRDPFRAKHLEQAQQEVEKGRILLAGACGDPVDGAVFVFQDMSPEEIEEYVKRDPYVVNDLVPSWSLKPYHVSIGPKSSQ</sequence>
<dbReference type="EMBL" id="CAJHUC010000561">
    <property type="protein sequence ID" value="CAD7696887.1"/>
    <property type="molecule type" value="Genomic_DNA"/>
</dbReference>
<dbReference type="AlphaFoldDB" id="A0A8S1IP88"/>
<dbReference type="Pfam" id="PF03795">
    <property type="entry name" value="YCII"/>
    <property type="match status" value="1"/>
</dbReference>
<feature type="domain" description="YCII-related" evidence="1">
    <location>
        <begin position="43"/>
        <end position="119"/>
    </location>
</feature>
<evidence type="ECO:0000259" key="1">
    <source>
        <dbReference type="Pfam" id="PF03795"/>
    </source>
</evidence>
<evidence type="ECO:0000313" key="2">
    <source>
        <dbReference type="EMBL" id="CAD7696887.1"/>
    </source>
</evidence>
<dbReference type="Gene3D" id="3.30.70.1060">
    <property type="entry name" value="Dimeric alpha+beta barrel"/>
    <property type="match status" value="1"/>
</dbReference>
<keyword evidence="3" id="KW-1185">Reference proteome</keyword>
<dbReference type="SUPFAM" id="SSF54909">
    <property type="entry name" value="Dimeric alpha+beta barrel"/>
    <property type="match status" value="1"/>
</dbReference>
<organism evidence="2 3">
    <name type="scientific">Ostreobium quekettii</name>
    <dbReference type="NCBI Taxonomy" id="121088"/>
    <lineage>
        <taxon>Eukaryota</taxon>
        <taxon>Viridiplantae</taxon>
        <taxon>Chlorophyta</taxon>
        <taxon>core chlorophytes</taxon>
        <taxon>Ulvophyceae</taxon>
        <taxon>TCBD clade</taxon>
        <taxon>Bryopsidales</taxon>
        <taxon>Ostreobineae</taxon>
        <taxon>Ostreobiaceae</taxon>
        <taxon>Ostreobium</taxon>
    </lineage>
</organism>
<dbReference type="PANTHER" id="PTHR33606:SF3">
    <property type="entry name" value="PROTEIN YCII"/>
    <property type="match status" value="1"/>
</dbReference>
<gene>
    <name evidence="2" type="ORF">OSTQU699_LOCUS2248</name>
</gene>
<dbReference type="InterPro" id="IPR005545">
    <property type="entry name" value="YCII"/>
</dbReference>
<protein>
    <recommendedName>
        <fullName evidence="1">YCII-related domain-containing protein</fullName>
    </recommendedName>
</protein>
<dbReference type="OrthoDB" id="5519740at2759"/>